<dbReference type="Proteomes" id="UP000587527">
    <property type="component" value="Unassembled WGS sequence"/>
</dbReference>
<organism evidence="2 3">
    <name type="scientific">Allocatelliglobosispora scoriae</name>
    <dbReference type="NCBI Taxonomy" id="643052"/>
    <lineage>
        <taxon>Bacteria</taxon>
        <taxon>Bacillati</taxon>
        <taxon>Actinomycetota</taxon>
        <taxon>Actinomycetes</taxon>
        <taxon>Micromonosporales</taxon>
        <taxon>Micromonosporaceae</taxon>
        <taxon>Allocatelliglobosispora</taxon>
    </lineage>
</organism>
<keyword evidence="1" id="KW-1133">Transmembrane helix</keyword>
<gene>
    <name evidence="2" type="ORF">F4553_001675</name>
</gene>
<keyword evidence="1" id="KW-0472">Membrane</keyword>
<sequence>MSARIGGSMSDAPAALLVSAVGMAAAGLCAGVLLGLVNDKVGLLVVLPLILGSSWFASWLASPFHSVAGDLIVAFVEGIPACSGAVMGYAAVGHPSRRLRGNSGP</sequence>
<evidence type="ECO:0000256" key="1">
    <source>
        <dbReference type="SAM" id="Phobius"/>
    </source>
</evidence>
<evidence type="ECO:0000313" key="3">
    <source>
        <dbReference type="Proteomes" id="UP000587527"/>
    </source>
</evidence>
<dbReference type="EMBL" id="JACHMN010000002">
    <property type="protein sequence ID" value="MBB5868296.1"/>
    <property type="molecule type" value="Genomic_DNA"/>
</dbReference>
<keyword evidence="1" id="KW-0812">Transmembrane</keyword>
<reference evidence="2 3" key="1">
    <citation type="submission" date="2020-08" db="EMBL/GenBank/DDBJ databases">
        <title>Sequencing the genomes of 1000 actinobacteria strains.</title>
        <authorList>
            <person name="Klenk H.-P."/>
        </authorList>
    </citation>
    <scope>NUCLEOTIDE SEQUENCE [LARGE SCALE GENOMIC DNA]</scope>
    <source>
        <strain evidence="2 3">DSM 45362</strain>
    </source>
</reference>
<proteinExistence type="predicted"/>
<feature type="transmembrane region" description="Helical" evidence="1">
    <location>
        <begin position="41"/>
        <end position="60"/>
    </location>
</feature>
<name>A0A841BM13_9ACTN</name>
<accession>A0A841BM13</accession>
<protein>
    <submittedName>
        <fullName evidence="2">Uncharacterized protein</fullName>
    </submittedName>
</protein>
<keyword evidence="3" id="KW-1185">Reference proteome</keyword>
<feature type="transmembrane region" description="Helical" evidence="1">
    <location>
        <begin position="72"/>
        <end position="92"/>
    </location>
</feature>
<evidence type="ECO:0000313" key="2">
    <source>
        <dbReference type="EMBL" id="MBB5868296.1"/>
    </source>
</evidence>
<comment type="caution">
    <text evidence="2">The sequence shown here is derived from an EMBL/GenBank/DDBJ whole genome shotgun (WGS) entry which is preliminary data.</text>
</comment>
<feature type="transmembrane region" description="Helical" evidence="1">
    <location>
        <begin position="12"/>
        <end position="34"/>
    </location>
</feature>
<dbReference type="AlphaFoldDB" id="A0A841BM13"/>